<dbReference type="OrthoDB" id="9799337at2"/>
<evidence type="ECO:0000259" key="4">
    <source>
        <dbReference type="PROSITE" id="PS50893"/>
    </source>
</evidence>
<keyword evidence="6" id="KW-1185">Reference proteome</keyword>
<dbReference type="CDD" id="cd03214">
    <property type="entry name" value="ABC_Iron-Siderophores_B12_Hemin"/>
    <property type="match status" value="1"/>
</dbReference>
<dbReference type="PROSITE" id="PS00211">
    <property type="entry name" value="ABC_TRANSPORTER_1"/>
    <property type="match status" value="1"/>
</dbReference>
<dbReference type="InterPro" id="IPR003593">
    <property type="entry name" value="AAA+_ATPase"/>
</dbReference>
<dbReference type="HOGENOM" id="CLU_000604_1_11_12"/>
<protein>
    <submittedName>
        <fullName evidence="5">Hemin import ATP-binding protein HmuV</fullName>
        <ecNumber evidence="5">3.6.3.-</ecNumber>
    </submittedName>
</protein>
<reference evidence="5 6" key="2">
    <citation type="journal article" date="2011" name="ISME J.">
        <title>RNA-seq reveals cooperative metabolic interactions between two termite-gut spirochete species in co-culture.</title>
        <authorList>
            <person name="Rosenthal A.Z."/>
            <person name="Matson E.G."/>
            <person name="Eldar A."/>
            <person name="Leadbetter J.R."/>
        </authorList>
    </citation>
    <scope>NUCLEOTIDE SEQUENCE [LARGE SCALE GENOMIC DNA]</scope>
    <source>
        <strain evidence="6">ATCC BAA-888 / DSM 13862 / ZAS-9</strain>
    </source>
</reference>
<dbReference type="SMART" id="SM00382">
    <property type="entry name" value="AAA"/>
    <property type="match status" value="1"/>
</dbReference>
<evidence type="ECO:0000256" key="2">
    <source>
        <dbReference type="ARBA" id="ARBA00022741"/>
    </source>
</evidence>
<dbReference type="Proteomes" id="UP000009222">
    <property type="component" value="Chromosome"/>
</dbReference>
<name>F5Y731_LEAAZ</name>
<proteinExistence type="predicted"/>
<dbReference type="InterPro" id="IPR003439">
    <property type="entry name" value="ABC_transporter-like_ATP-bd"/>
</dbReference>
<sequence length="265" mass="29227">MEIKQNSIEAKNLACGYGGKAVITELDFVLNRGEILCILGPNGSGKTTLFKTLLGFLPPLNGEILAGGENIKTWSRKKLAEKIAYVPQAHTPPFPYTVEDVILMGRTVRFDNHRNPQKKDYEKADEIMSLLGIGDFKYRLYTQISGGERQLVLIARALAQEPEFLIMDEPASSLDFGNQMRLLKHIISLKETGAGILMTSHHPDHVFLCASRVMLIREGKSFAAGTCDKVLTEENLKAVYGIDIKVISTAAGDGRIIRSCIADFS</sequence>
<keyword evidence="2" id="KW-0547">Nucleotide-binding</keyword>
<evidence type="ECO:0000256" key="1">
    <source>
        <dbReference type="ARBA" id="ARBA00022448"/>
    </source>
</evidence>
<dbReference type="Pfam" id="PF00005">
    <property type="entry name" value="ABC_tran"/>
    <property type="match status" value="1"/>
</dbReference>
<accession>F5Y731</accession>
<evidence type="ECO:0000256" key="3">
    <source>
        <dbReference type="ARBA" id="ARBA00022840"/>
    </source>
</evidence>
<dbReference type="InterPro" id="IPR027417">
    <property type="entry name" value="P-loop_NTPase"/>
</dbReference>
<dbReference type="Gene3D" id="3.40.50.300">
    <property type="entry name" value="P-loop containing nucleotide triphosphate hydrolases"/>
    <property type="match status" value="1"/>
</dbReference>
<dbReference type="EC" id="3.6.3.-" evidence="5"/>
<feature type="domain" description="ABC transporter" evidence="4">
    <location>
        <begin position="8"/>
        <end position="243"/>
    </location>
</feature>
<dbReference type="InterPro" id="IPR050153">
    <property type="entry name" value="Metal_Ion_Import_ABC"/>
</dbReference>
<gene>
    <name evidence="5" type="ordered locus">TREAZ_1165</name>
</gene>
<dbReference type="InParanoid" id="F5Y731"/>
<dbReference type="RefSeq" id="WP_015710827.1">
    <property type="nucleotide sequence ID" value="NC_015577.1"/>
</dbReference>
<keyword evidence="3 5" id="KW-0067">ATP-binding</keyword>
<dbReference type="GO" id="GO:0005524">
    <property type="term" value="F:ATP binding"/>
    <property type="evidence" value="ECO:0007669"/>
    <property type="project" value="UniProtKB-KW"/>
</dbReference>
<keyword evidence="1" id="KW-0813">Transport</keyword>
<dbReference type="SUPFAM" id="SSF52540">
    <property type="entry name" value="P-loop containing nucleoside triphosphate hydrolases"/>
    <property type="match status" value="1"/>
</dbReference>
<evidence type="ECO:0000313" key="5">
    <source>
        <dbReference type="EMBL" id="AEF81437.1"/>
    </source>
</evidence>
<dbReference type="STRING" id="545695.TREAZ_1165"/>
<dbReference type="InterPro" id="IPR017871">
    <property type="entry name" value="ABC_transporter-like_CS"/>
</dbReference>
<reference evidence="6" key="1">
    <citation type="submission" date="2009-12" db="EMBL/GenBank/DDBJ databases">
        <title>Complete sequence of Treponema azotonutricium strain ZAS-9.</title>
        <authorList>
            <person name="Tetu S.G."/>
            <person name="Matson E."/>
            <person name="Ren Q."/>
            <person name="Seshadri R."/>
            <person name="Elbourne L."/>
            <person name="Hassan K.A."/>
            <person name="Durkin A."/>
            <person name="Radune D."/>
            <person name="Mohamoud Y."/>
            <person name="Shay R."/>
            <person name="Jin S."/>
            <person name="Zhang X."/>
            <person name="Lucey K."/>
            <person name="Ballor N.R."/>
            <person name="Ottesen E."/>
            <person name="Rosenthal R."/>
            <person name="Allen A."/>
            <person name="Leadbetter J.R."/>
            <person name="Paulsen I.T."/>
        </authorList>
    </citation>
    <scope>NUCLEOTIDE SEQUENCE [LARGE SCALE GENOMIC DNA]</scope>
    <source>
        <strain evidence="6">ATCC BAA-888 / DSM 13862 / ZAS-9</strain>
    </source>
</reference>
<organism evidence="5 6">
    <name type="scientific">Leadbettera azotonutricia (strain ATCC BAA-888 / DSM 13862 / ZAS-9)</name>
    <name type="common">Treponema azotonutricium</name>
    <dbReference type="NCBI Taxonomy" id="545695"/>
    <lineage>
        <taxon>Bacteria</taxon>
        <taxon>Pseudomonadati</taxon>
        <taxon>Spirochaetota</taxon>
        <taxon>Spirochaetia</taxon>
        <taxon>Spirochaetales</taxon>
        <taxon>Breznakiellaceae</taxon>
        <taxon>Leadbettera</taxon>
    </lineage>
</organism>
<dbReference type="PANTHER" id="PTHR42734">
    <property type="entry name" value="METAL TRANSPORT SYSTEM ATP-BINDING PROTEIN TM_0124-RELATED"/>
    <property type="match status" value="1"/>
</dbReference>
<dbReference type="PANTHER" id="PTHR42734:SF19">
    <property type="entry name" value="IRON COMPOUNDS ABC TRANSPORTER, ATP-BINDING PROTEIN"/>
    <property type="match status" value="1"/>
</dbReference>
<evidence type="ECO:0000313" key="6">
    <source>
        <dbReference type="Proteomes" id="UP000009222"/>
    </source>
</evidence>
<dbReference type="EMBL" id="CP001841">
    <property type="protein sequence ID" value="AEF81437.1"/>
    <property type="molecule type" value="Genomic_DNA"/>
</dbReference>
<dbReference type="AlphaFoldDB" id="F5Y731"/>
<dbReference type="KEGG" id="taz:TREAZ_1165"/>
<keyword evidence="5" id="KW-0378">Hydrolase</keyword>
<dbReference type="eggNOG" id="COG1120">
    <property type="taxonomic scope" value="Bacteria"/>
</dbReference>
<dbReference type="GO" id="GO:0016887">
    <property type="term" value="F:ATP hydrolysis activity"/>
    <property type="evidence" value="ECO:0007669"/>
    <property type="project" value="InterPro"/>
</dbReference>
<dbReference type="PROSITE" id="PS50893">
    <property type="entry name" value="ABC_TRANSPORTER_2"/>
    <property type="match status" value="1"/>
</dbReference>
<dbReference type="FunFam" id="3.40.50.300:FF:000134">
    <property type="entry name" value="Iron-enterobactin ABC transporter ATP-binding protein"/>
    <property type="match status" value="1"/>
</dbReference>